<dbReference type="OrthoDB" id="1376285at2"/>
<keyword evidence="3" id="KW-1185">Reference proteome</keyword>
<dbReference type="STRING" id="400055.SAMN04490243_2411"/>
<name>A0A1I6H8B6_9FLAO</name>
<gene>
    <name evidence="2" type="ORF">SAMN04490243_2411</name>
</gene>
<feature type="signal peptide" evidence="1">
    <location>
        <begin position="1"/>
        <end position="22"/>
    </location>
</feature>
<dbReference type="Proteomes" id="UP000199534">
    <property type="component" value="Unassembled WGS sequence"/>
</dbReference>
<dbReference type="EMBL" id="FOYQ01000002">
    <property type="protein sequence ID" value="SFR50756.1"/>
    <property type="molecule type" value="Genomic_DNA"/>
</dbReference>
<accession>A0A1I6H8B6</accession>
<dbReference type="AlphaFoldDB" id="A0A1I6H8B6"/>
<keyword evidence="1" id="KW-0732">Signal</keyword>
<evidence type="ECO:0000313" key="2">
    <source>
        <dbReference type="EMBL" id="SFR50756.1"/>
    </source>
</evidence>
<evidence type="ECO:0000256" key="1">
    <source>
        <dbReference type="SAM" id="SignalP"/>
    </source>
</evidence>
<feature type="chain" id="PRO_5011734053" description="TonB protein C-terminal" evidence="1">
    <location>
        <begin position="23"/>
        <end position="112"/>
    </location>
</feature>
<protein>
    <recommendedName>
        <fullName evidence="4">TonB protein C-terminal</fullName>
    </recommendedName>
</protein>
<evidence type="ECO:0000313" key="3">
    <source>
        <dbReference type="Proteomes" id="UP000199534"/>
    </source>
</evidence>
<reference evidence="2 3" key="1">
    <citation type="submission" date="2016-10" db="EMBL/GenBank/DDBJ databases">
        <authorList>
            <person name="de Groot N.N."/>
        </authorList>
    </citation>
    <scope>NUCLEOTIDE SEQUENCE [LARGE SCALE GENOMIC DNA]</scope>
    <source>
        <strain evidence="2 3">DSM 21019</strain>
    </source>
</reference>
<dbReference type="RefSeq" id="WP_092982810.1">
    <property type="nucleotide sequence ID" value="NZ_FOYQ01000002.1"/>
</dbReference>
<sequence length="112" mass="12400">MRKTSIVLAVALFFGLSATAIAAPTVEENPRTSFLKQIQFLLNQNDISPDAGTLTAKVLFTFDDENRIEVIAVESGHEDLAAFINSQMDGRKVFVDESLQGKRYVLPLRITN</sequence>
<organism evidence="2 3">
    <name type="scientific">Robiginitalea myxolifaciens</name>
    <dbReference type="NCBI Taxonomy" id="400055"/>
    <lineage>
        <taxon>Bacteria</taxon>
        <taxon>Pseudomonadati</taxon>
        <taxon>Bacteroidota</taxon>
        <taxon>Flavobacteriia</taxon>
        <taxon>Flavobacteriales</taxon>
        <taxon>Flavobacteriaceae</taxon>
        <taxon>Robiginitalea</taxon>
    </lineage>
</organism>
<proteinExistence type="predicted"/>
<evidence type="ECO:0008006" key="4">
    <source>
        <dbReference type="Google" id="ProtNLM"/>
    </source>
</evidence>